<dbReference type="GeneID" id="77732070"/>
<proteinExistence type="predicted"/>
<feature type="region of interest" description="Disordered" evidence="5">
    <location>
        <begin position="389"/>
        <end position="415"/>
    </location>
</feature>
<feature type="compositionally biased region" description="Acidic residues" evidence="5">
    <location>
        <begin position="132"/>
        <end position="155"/>
    </location>
</feature>
<name>A0AA38H770_9TREE</name>
<comment type="subcellular location">
    <subcellularLocation>
        <location evidence="1">Nucleus</location>
    </subcellularLocation>
</comment>
<feature type="compositionally biased region" description="Polar residues" evidence="5">
    <location>
        <begin position="572"/>
        <end position="585"/>
    </location>
</feature>
<reference evidence="7" key="1">
    <citation type="journal article" date="2022" name="G3 (Bethesda)">
        <title>High quality genome of the basidiomycete yeast Dioszegia hungarica PDD-24b-2 isolated from cloud water.</title>
        <authorList>
            <person name="Jarrige D."/>
            <person name="Haridas S."/>
            <person name="Bleykasten-Grosshans C."/>
            <person name="Joly M."/>
            <person name="Nadalig T."/>
            <person name="Sancelme M."/>
            <person name="Vuilleumier S."/>
            <person name="Grigoriev I.V."/>
            <person name="Amato P."/>
            <person name="Bringel F."/>
        </authorList>
    </citation>
    <scope>NUCLEOTIDE SEQUENCE</scope>
    <source>
        <strain evidence="7">PDD-24b-2</strain>
    </source>
</reference>
<evidence type="ECO:0000256" key="2">
    <source>
        <dbReference type="ARBA" id="ARBA00023015"/>
    </source>
</evidence>
<evidence type="ECO:0000256" key="4">
    <source>
        <dbReference type="ARBA" id="ARBA00023242"/>
    </source>
</evidence>
<evidence type="ECO:0000259" key="6">
    <source>
        <dbReference type="SMART" id="SM00576"/>
    </source>
</evidence>
<dbReference type="GO" id="GO:0046982">
    <property type="term" value="F:protein heterodimerization activity"/>
    <property type="evidence" value="ECO:0007669"/>
    <property type="project" value="InterPro"/>
</dbReference>
<keyword evidence="2" id="KW-0805">Transcription regulation</keyword>
<dbReference type="Gene3D" id="1.10.20.10">
    <property type="entry name" value="Histone, subunit A"/>
    <property type="match status" value="1"/>
</dbReference>
<dbReference type="SMART" id="SM00576">
    <property type="entry name" value="BTP"/>
    <property type="match status" value="1"/>
</dbReference>
<dbReference type="Pfam" id="PF07524">
    <property type="entry name" value="Bromo_TP"/>
    <property type="match status" value="1"/>
</dbReference>
<organism evidence="7 8">
    <name type="scientific">Dioszegia hungarica</name>
    <dbReference type="NCBI Taxonomy" id="4972"/>
    <lineage>
        <taxon>Eukaryota</taxon>
        <taxon>Fungi</taxon>
        <taxon>Dikarya</taxon>
        <taxon>Basidiomycota</taxon>
        <taxon>Agaricomycotina</taxon>
        <taxon>Tremellomycetes</taxon>
        <taxon>Tremellales</taxon>
        <taxon>Bulleribasidiaceae</taxon>
        <taxon>Dioszegia</taxon>
    </lineage>
</organism>
<feature type="region of interest" description="Disordered" evidence="5">
    <location>
        <begin position="446"/>
        <end position="657"/>
    </location>
</feature>
<dbReference type="Proteomes" id="UP001164286">
    <property type="component" value="Unassembled WGS sequence"/>
</dbReference>
<keyword evidence="3" id="KW-0804">Transcription</keyword>
<evidence type="ECO:0000313" key="7">
    <source>
        <dbReference type="EMBL" id="KAI9635575.1"/>
    </source>
</evidence>
<feature type="region of interest" description="Disordered" evidence="5">
    <location>
        <begin position="126"/>
        <end position="169"/>
    </location>
</feature>
<feature type="compositionally biased region" description="Basic and acidic residues" evidence="5">
    <location>
        <begin position="453"/>
        <end position="464"/>
    </location>
</feature>
<keyword evidence="8" id="KW-1185">Reference proteome</keyword>
<protein>
    <recommendedName>
        <fullName evidence="6">Bromodomain associated domain-containing protein</fullName>
    </recommendedName>
</protein>
<dbReference type="GO" id="GO:0005634">
    <property type="term" value="C:nucleus"/>
    <property type="evidence" value="ECO:0007669"/>
    <property type="project" value="UniProtKB-SubCell"/>
</dbReference>
<dbReference type="InterPro" id="IPR009072">
    <property type="entry name" value="Histone-fold"/>
</dbReference>
<evidence type="ECO:0000313" key="8">
    <source>
        <dbReference type="Proteomes" id="UP001164286"/>
    </source>
</evidence>
<feature type="compositionally biased region" description="Pro residues" evidence="5">
    <location>
        <begin position="247"/>
        <end position="259"/>
    </location>
</feature>
<dbReference type="InterPro" id="IPR006565">
    <property type="entry name" value="BTP"/>
</dbReference>
<evidence type="ECO:0000256" key="3">
    <source>
        <dbReference type="ARBA" id="ARBA00023163"/>
    </source>
</evidence>
<feature type="domain" description="Bromodomain associated" evidence="6">
    <location>
        <begin position="5"/>
        <end position="81"/>
    </location>
</feature>
<keyword evidence="4" id="KW-0539">Nucleus</keyword>
<accession>A0AA38H770</accession>
<feature type="region of interest" description="Disordered" evidence="5">
    <location>
        <begin position="239"/>
        <end position="259"/>
    </location>
</feature>
<comment type="caution">
    <text evidence="7">The sequence shown here is derived from an EMBL/GenBank/DDBJ whole genome shotgun (WGS) entry which is preliminary data.</text>
</comment>
<gene>
    <name evidence="7" type="ORF">MKK02DRAFT_44264</name>
</gene>
<dbReference type="AlphaFoldDB" id="A0AA38H770"/>
<sequence length="682" mass="71444">MASASPSPDALLHLATLHILSTAGFPSTSRAASLTLSSIAAKYLRTVAQACTEQAALAGRSKVGAGDVVEVLGELGQGVGELEGWWLSRKEEASFAGGFEDLGEQLSQGMELPDALAELKLVRNSDLPLGMEESDDESTEEEDESMEVDQGEEDEVKPHIDFDSSSGPRYTYVRPPSPDFSWLPPLPGNSAPSGVLRQTLDPADTLPSNVHGAEAAAVPQDKLSLMDKYLTRQPFTSSSLASSNFIEPPPHPSPASIPPPSSSFPALLATYKAIAAEPSVSFAQTPLRMQAADLLRRVIAPPDIFGVSDTHSGPIPSPAGLIISASASDTLPPPTVQVNPNPTGILARLVREMRSPYLPPTLRDRLISLRPPLALNDEDGKPIYYGDPVRGPDAGMLNKARGKPPAGDGAEGDGKDQEAYYRYTWDVGPRGPEKYKGKLPSGKKVVKSAVGEDVPRGSEAEKKQGGVTGIKLRLDRSPSFIPPPAWPGAQAQAQGHGQGMEWEQSPGAGPSHALPSVEGVEKRPGSISLRIPSQTPPTMGRTDGLSPTPPISTPRIRLSPSFAGLPPRTDTPHSNPTHPASTPDTNHSHPSPASGSSARSIKITGWQPPPSSKVVVGWQPPPEGSVSGQLPEAGAAPPSVFAPPEGEGWSSAGPSAAVAPMAGGGIKIRFGGPKKKDTEAEK</sequence>
<dbReference type="RefSeq" id="XP_052945352.1">
    <property type="nucleotide sequence ID" value="XM_053092865.1"/>
</dbReference>
<evidence type="ECO:0000256" key="5">
    <source>
        <dbReference type="SAM" id="MobiDB-lite"/>
    </source>
</evidence>
<dbReference type="CDD" id="cd00076">
    <property type="entry name" value="HFD_SF"/>
    <property type="match status" value="1"/>
</dbReference>
<dbReference type="EMBL" id="JAKWFO010000005">
    <property type="protein sequence ID" value="KAI9635575.1"/>
    <property type="molecule type" value="Genomic_DNA"/>
</dbReference>
<feature type="compositionally biased region" description="Low complexity" evidence="5">
    <location>
        <begin position="588"/>
        <end position="600"/>
    </location>
</feature>
<evidence type="ECO:0000256" key="1">
    <source>
        <dbReference type="ARBA" id="ARBA00004123"/>
    </source>
</evidence>